<feature type="region of interest" description="Disordered" evidence="1">
    <location>
        <begin position="252"/>
        <end position="286"/>
    </location>
</feature>
<dbReference type="Gene3D" id="3.30.900.10">
    <property type="entry name" value="HORMA domain"/>
    <property type="match status" value="1"/>
</dbReference>
<dbReference type="AlphaFoldDB" id="A0A8R1DYY6"/>
<feature type="compositionally biased region" description="Basic and acidic residues" evidence="1">
    <location>
        <begin position="646"/>
        <end position="661"/>
    </location>
</feature>
<dbReference type="Pfam" id="PF02301">
    <property type="entry name" value="HORMA"/>
    <property type="match status" value="1"/>
</dbReference>
<evidence type="ECO:0000256" key="1">
    <source>
        <dbReference type="SAM" id="MobiDB-lite"/>
    </source>
</evidence>
<dbReference type="SUPFAM" id="SSF56019">
    <property type="entry name" value="The spindle assembly checkpoint protein mad2"/>
    <property type="match status" value="1"/>
</dbReference>
<evidence type="ECO:0000259" key="2">
    <source>
        <dbReference type="PROSITE" id="PS50815"/>
    </source>
</evidence>
<feature type="compositionally biased region" description="Polar residues" evidence="1">
    <location>
        <begin position="336"/>
        <end position="346"/>
    </location>
</feature>
<name>A0A8R1DYY6_CAEJA</name>
<feature type="compositionally biased region" description="Basic and acidic residues" evidence="1">
    <location>
        <begin position="364"/>
        <end position="376"/>
    </location>
</feature>
<dbReference type="InterPro" id="IPR036570">
    <property type="entry name" value="HORMA_dom_sf"/>
</dbReference>
<proteinExistence type="predicted"/>
<reference evidence="4" key="1">
    <citation type="submission" date="2010-08" db="EMBL/GenBank/DDBJ databases">
        <authorList>
            <consortium name="Caenorhabditis japonica Sequencing Consortium"/>
            <person name="Wilson R.K."/>
        </authorList>
    </citation>
    <scope>NUCLEOTIDE SEQUENCE [LARGE SCALE GENOMIC DNA]</scope>
    <source>
        <strain evidence="4">DF5081</strain>
    </source>
</reference>
<dbReference type="PROSITE" id="PS50815">
    <property type="entry name" value="HORMA"/>
    <property type="match status" value="1"/>
</dbReference>
<accession>A0A8R1DYY6</accession>
<reference evidence="3" key="2">
    <citation type="submission" date="2022-06" db="UniProtKB">
        <authorList>
            <consortium name="EnsemblMetazoa"/>
        </authorList>
    </citation>
    <scope>IDENTIFICATION</scope>
    <source>
        <strain evidence="3">DF5081</strain>
    </source>
</reference>
<sequence>METPRTRTSETSGSGAIENKCLFDPLLYEETERDKEMSLQLLANCVLIVNNTILRERKMVPADYFVTFPVYGDVLGYLINPKCSEAKELDLKLAAMHTAIRNRCVHKLAIVVEEELHMGPVETFIWHFKYHDSLGADAEIGYNGKKSKFRVRYSNMDATQQEFCRLFRDLQQIFKELGPLPTGLVPSLKVAYRGEPELPRGFHQVDEFVNVDHFQVGAVEFPHGNGFHLTYASNFIADHNQNQKQADKNREMILDNPPHSPQSIQHQDSYRHPSSPGSIEVTRGNRRPTMEIAEDSLIGSPASVPENQEVVIEDNHVDDELMNLSMSCHPNIVSQAKEQQVPQSAFNKIPSSEPMEVEVSELPVKAREKTPEESLRKRSGRVSAGSKAQESIPRRKASPKRKTPPMKKSTEKKSKKSEEKKKQEKSEPLKKMKSTLLLLFSCHVTILLAAPSPRMCASFAKFAERWNPLPETLLTWSKSNCDKIQPRPRDMSCEDVVQFVADCNFSGGGPGPGKLADTTNRQVADSFYSRTYENFPRVLPKYIYYNENTARDYGQFGNWYYPNYYPPTYLGFFDGRPASMAQLENDYKFARSGHYPYNRADNIINIGLQQTYLPTCLHDLFYCVRASAGQRPQSYLNYKEYRRDRDLAAEQMSQRDQDMKTLRKHRTRHHQEDDE</sequence>
<dbReference type="EnsemblMetazoa" id="CJA15403.1">
    <property type="protein sequence ID" value="CJA15403.1"/>
    <property type="gene ID" value="WBGene00134607"/>
</dbReference>
<evidence type="ECO:0000313" key="4">
    <source>
        <dbReference type="Proteomes" id="UP000005237"/>
    </source>
</evidence>
<feature type="region of interest" description="Disordered" evidence="1">
    <location>
        <begin position="336"/>
        <end position="428"/>
    </location>
</feature>
<feature type="domain" description="HORMA" evidence="2">
    <location>
        <begin position="36"/>
        <end position="230"/>
    </location>
</feature>
<feature type="region of interest" description="Disordered" evidence="1">
    <location>
        <begin position="646"/>
        <end position="675"/>
    </location>
</feature>
<organism evidence="3 4">
    <name type="scientific">Caenorhabditis japonica</name>
    <dbReference type="NCBI Taxonomy" id="281687"/>
    <lineage>
        <taxon>Eukaryota</taxon>
        <taxon>Metazoa</taxon>
        <taxon>Ecdysozoa</taxon>
        <taxon>Nematoda</taxon>
        <taxon>Chromadorea</taxon>
        <taxon>Rhabditida</taxon>
        <taxon>Rhabditina</taxon>
        <taxon>Rhabditomorpha</taxon>
        <taxon>Rhabditoidea</taxon>
        <taxon>Rhabditidae</taxon>
        <taxon>Peloderinae</taxon>
        <taxon>Caenorhabditis</taxon>
    </lineage>
</organism>
<keyword evidence="4" id="KW-1185">Reference proteome</keyword>
<dbReference type="InterPro" id="IPR003511">
    <property type="entry name" value="HORMA_dom"/>
</dbReference>
<feature type="compositionally biased region" description="Basic residues" evidence="1">
    <location>
        <begin position="394"/>
        <end position="405"/>
    </location>
</feature>
<feature type="compositionally biased region" description="Basic and acidic residues" evidence="1">
    <location>
        <begin position="408"/>
        <end position="428"/>
    </location>
</feature>
<evidence type="ECO:0000313" key="3">
    <source>
        <dbReference type="EnsemblMetazoa" id="CJA15403.1"/>
    </source>
</evidence>
<dbReference type="Proteomes" id="UP000005237">
    <property type="component" value="Unassembled WGS sequence"/>
</dbReference>
<protein>
    <submittedName>
        <fullName evidence="3">HORMA domain-containing protein</fullName>
    </submittedName>
</protein>